<dbReference type="Gene3D" id="3.10.50.10">
    <property type="match status" value="1"/>
</dbReference>
<dbReference type="InterPro" id="IPR011583">
    <property type="entry name" value="Chitinase_II/V-like_cat"/>
</dbReference>
<dbReference type="GO" id="GO:0016798">
    <property type="term" value="F:hydrolase activity, acting on glycosyl bonds"/>
    <property type="evidence" value="ECO:0007669"/>
    <property type="project" value="UniProtKB-KW"/>
</dbReference>
<keyword evidence="2" id="KW-0326">Glycosidase</keyword>
<dbReference type="EMBL" id="LQRT01000011">
    <property type="protein sequence ID" value="KZS40880.1"/>
    <property type="molecule type" value="Genomic_DNA"/>
</dbReference>
<sequence length="415" mass="47994">MKIVLITIIPLILIFGCTNDIKEKKTLQPSPENNFISKRHLQEITLARLGYKTEQEWDNLHKISHKKVLHKKGKVDTNYRTFGWHPYFNGSSYKTYNFSMLWGISYFSYSVHPQTGRYKNIHQWKTTALIDSAKAHNSKVFLTVSNFGKKNNTIFLNNPKAQNTLIDSISNLLAHRNANGITIDFEGIPKNTKDKFTKFIVLISNKLKAINPEYMISLSLYAMDWNDIFDIHHIDPYIDFYTLMGYDYYGSFSKTTGPVTPFITSNKFGKGLQASVQNYSNKGVNFKKLIVGLPYYGAEWYTNSPETGANVVEFKSHPSYKSIRKAYIDSLKIPLQFDPTSASSYIVIKDNDSTFRQLYFEDVKSLSIKYDWIKNTKISGVGFWCLGYDNGYPELWDLLYEKFSEEHNKNSTQHQ</sequence>
<dbReference type="Gene3D" id="3.20.20.80">
    <property type="entry name" value="Glycosidases"/>
    <property type="match status" value="1"/>
</dbReference>
<reference evidence="4 5" key="1">
    <citation type="submission" date="2016-01" db="EMBL/GenBank/DDBJ databases">
        <title>The draft genome sequence of Aquimarina sp. RZW4-3-2.</title>
        <authorList>
            <person name="Wang Y."/>
        </authorList>
    </citation>
    <scope>NUCLEOTIDE SEQUENCE [LARGE SCALE GENOMIC DNA]</scope>
    <source>
        <strain evidence="4 5">RZW4-3-2</strain>
    </source>
</reference>
<proteinExistence type="predicted"/>
<dbReference type="PANTHER" id="PTHR46290">
    <property type="entry name" value="DI-N-ACETYLCHITOBIASE"/>
    <property type="match status" value="1"/>
</dbReference>
<organism evidence="4 5">
    <name type="scientific">Aquimarina aggregata</name>
    <dbReference type="NCBI Taxonomy" id="1642818"/>
    <lineage>
        <taxon>Bacteria</taxon>
        <taxon>Pseudomonadati</taxon>
        <taxon>Bacteroidota</taxon>
        <taxon>Flavobacteriia</taxon>
        <taxon>Flavobacteriales</taxon>
        <taxon>Flavobacteriaceae</taxon>
        <taxon>Aquimarina</taxon>
    </lineage>
</organism>
<dbReference type="InterPro" id="IPR017853">
    <property type="entry name" value="GH"/>
</dbReference>
<dbReference type="Pfam" id="PF00704">
    <property type="entry name" value="Glyco_hydro_18"/>
    <property type="match status" value="1"/>
</dbReference>
<dbReference type="InterPro" id="IPR001223">
    <property type="entry name" value="Glyco_hydro18_cat"/>
</dbReference>
<evidence type="ECO:0000256" key="1">
    <source>
        <dbReference type="ARBA" id="ARBA00022801"/>
    </source>
</evidence>
<dbReference type="InterPro" id="IPR029070">
    <property type="entry name" value="Chitinase_insertion_sf"/>
</dbReference>
<dbReference type="GO" id="GO:0008061">
    <property type="term" value="F:chitin binding"/>
    <property type="evidence" value="ECO:0007669"/>
    <property type="project" value="InterPro"/>
</dbReference>
<evidence type="ECO:0000313" key="4">
    <source>
        <dbReference type="EMBL" id="KZS40880.1"/>
    </source>
</evidence>
<dbReference type="STRING" id="1642818.AWE51_24720"/>
<name>A0A163AXN8_9FLAO</name>
<dbReference type="OrthoDB" id="1185215at2"/>
<dbReference type="PROSITE" id="PS51257">
    <property type="entry name" value="PROKAR_LIPOPROTEIN"/>
    <property type="match status" value="1"/>
</dbReference>
<dbReference type="GO" id="GO:0009313">
    <property type="term" value="P:oligosaccharide catabolic process"/>
    <property type="evidence" value="ECO:0007669"/>
    <property type="project" value="TreeGrafter"/>
</dbReference>
<feature type="domain" description="GH18" evidence="3">
    <location>
        <begin position="65"/>
        <end position="406"/>
    </location>
</feature>
<dbReference type="PROSITE" id="PS51910">
    <property type="entry name" value="GH18_2"/>
    <property type="match status" value="1"/>
</dbReference>
<accession>A0A163AXN8</accession>
<dbReference type="RefSeq" id="WP_066313598.1">
    <property type="nucleotide sequence ID" value="NZ_LQRT01000011.1"/>
</dbReference>
<protein>
    <recommendedName>
        <fullName evidence="3">GH18 domain-containing protein</fullName>
    </recommendedName>
</protein>
<evidence type="ECO:0000259" key="3">
    <source>
        <dbReference type="PROSITE" id="PS51910"/>
    </source>
</evidence>
<dbReference type="PANTHER" id="PTHR46290:SF1">
    <property type="entry name" value="DI-N-ACETYLCHITOBIASE"/>
    <property type="match status" value="1"/>
</dbReference>
<comment type="caution">
    <text evidence="4">The sequence shown here is derived from an EMBL/GenBank/DDBJ whole genome shotgun (WGS) entry which is preliminary data.</text>
</comment>
<keyword evidence="5" id="KW-1185">Reference proteome</keyword>
<dbReference type="Proteomes" id="UP000076715">
    <property type="component" value="Unassembled WGS sequence"/>
</dbReference>
<evidence type="ECO:0000256" key="2">
    <source>
        <dbReference type="ARBA" id="ARBA00023295"/>
    </source>
</evidence>
<dbReference type="InterPro" id="IPR051887">
    <property type="entry name" value="GH18_Domain-Containing"/>
</dbReference>
<dbReference type="AlphaFoldDB" id="A0A163AXN8"/>
<gene>
    <name evidence="4" type="ORF">AWE51_24720</name>
</gene>
<dbReference type="SUPFAM" id="SSF51445">
    <property type="entry name" value="(Trans)glycosidases"/>
    <property type="match status" value="1"/>
</dbReference>
<keyword evidence="1" id="KW-0378">Hydrolase</keyword>
<dbReference type="SMART" id="SM00636">
    <property type="entry name" value="Glyco_18"/>
    <property type="match status" value="1"/>
</dbReference>
<evidence type="ECO:0000313" key="5">
    <source>
        <dbReference type="Proteomes" id="UP000076715"/>
    </source>
</evidence>